<dbReference type="Proteomes" id="UP001291623">
    <property type="component" value="Unassembled WGS sequence"/>
</dbReference>
<evidence type="ECO:0000313" key="1">
    <source>
        <dbReference type="EMBL" id="KAK4368738.1"/>
    </source>
</evidence>
<evidence type="ECO:0000313" key="2">
    <source>
        <dbReference type="Proteomes" id="UP001291623"/>
    </source>
</evidence>
<accession>A0AAE1VG29</accession>
<comment type="caution">
    <text evidence="1">The sequence shown here is derived from an EMBL/GenBank/DDBJ whole genome shotgun (WGS) entry which is preliminary data.</text>
</comment>
<keyword evidence="2" id="KW-1185">Reference proteome</keyword>
<reference evidence="1" key="1">
    <citation type="submission" date="2023-12" db="EMBL/GenBank/DDBJ databases">
        <title>Genome assembly of Anisodus tanguticus.</title>
        <authorList>
            <person name="Wang Y.-J."/>
        </authorList>
    </citation>
    <scope>NUCLEOTIDE SEQUENCE</scope>
    <source>
        <strain evidence="1">KB-2021</strain>
        <tissue evidence="1">Leaf</tissue>
    </source>
</reference>
<dbReference type="EMBL" id="JAVYJV010000006">
    <property type="protein sequence ID" value="KAK4368738.1"/>
    <property type="molecule type" value="Genomic_DNA"/>
</dbReference>
<sequence length="73" mass="8880">MREVRNNLMYHFSFQDMTREHDASRWLVENNRLLSFEGEARLKENHGIRDRTSKGKARFQHLLWKRVAPLRKA</sequence>
<protein>
    <submittedName>
        <fullName evidence="1">Uncharacterized protein</fullName>
    </submittedName>
</protein>
<name>A0AAE1VG29_9SOLA</name>
<organism evidence="1 2">
    <name type="scientific">Anisodus tanguticus</name>
    <dbReference type="NCBI Taxonomy" id="243964"/>
    <lineage>
        <taxon>Eukaryota</taxon>
        <taxon>Viridiplantae</taxon>
        <taxon>Streptophyta</taxon>
        <taxon>Embryophyta</taxon>
        <taxon>Tracheophyta</taxon>
        <taxon>Spermatophyta</taxon>
        <taxon>Magnoliopsida</taxon>
        <taxon>eudicotyledons</taxon>
        <taxon>Gunneridae</taxon>
        <taxon>Pentapetalae</taxon>
        <taxon>asterids</taxon>
        <taxon>lamiids</taxon>
        <taxon>Solanales</taxon>
        <taxon>Solanaceae</taxon>
        <taxon>Solanoideae</taxon>
        <taxon>Hyoscyameae</taxon>
        <taxon>Anisodus</taxon>
    </lineage>
</organism>
<proteinExistence type="predicted"/>
<dbReference type="AlphaFoldDB" id="A0AAE1VG29"/>
<gene>
    <name evidence="1" type="ORF">RND71_012530</name>
</gene>